<feature type="domain" description="NAD(P)-binding" evidence="1">
    <location>
        <begin position="10"/>
        <end position="310"/>
    </location>
</feature>
<dbReference type="Pfam" id="PF16363">
    <property type="entry name" value="GDP_Man_Dehyd"/>
    <property type="match status" value="1"/>
</dbReference>
<proteinExistence type="predicted"/>
<name>A0A8D5FSP9_9BACT</name>
<evidence type="ECO:0000313" key="2">
    <source>
        <dbReference type="EMBL" id="BCL61014.1"/>
    </source>
</evidence>
<keyword evidence="3" id="KW-1185">Reference proteome</keyword>
<organism evidence="2 3">
    <name type="scientific">Desulfomarina profundi</name>
    <dbReference type="NCBI Taxonomy" id="2772557"/>
    <lineage>
        <taxon>Bacteria</taxon>
        <taxon>Pseudomonadati</taxon>
        <taxon>Thermodesulfobacteriota</taxon>
        <taxon>Desulfobulbia</taxon>
        <taxon>Desulfobulbales</taxon>
        <taxon>Desulfobulbaceae</taxon>
        <taxon>Desulfomarina</taxon>
    </lineage>
</organism>
<dbReference type="AlphaFoldDB" id="A0A8D5FSP9"/>
<dbReference type="Proteomes" id="UP000826725">
    <property type="component" value="Chromosome"/>
</dbReference>
<dbReference type="EMBL" id="AP024086">
    <property type="protein sequence ID" value="BCL61014.1"/>
    <property type="molecule type" value="Genomic_DNA"/>
</dbReference>
<dbReference type="InterPro" id="IPR016040">
    <property type="entry name" value="NAD(P)-bd_dom"/>
</dbReference>
<dbReference type="PANTHER" id="PTHR43000">
    <property type="entry name" value="DTDP-D-GLUCOSE 4,6-DEHYDRATASE-RELATED"/>
    <property type="match status" value="1"/>
</dbReference>
<accession>A0A8D5FSP9</accession>
<reference evidence="2" key="1">
    <citation type="submission" date="2020-09" db="EMBL/GenBank/DDBJ databases">
        <title>Desulfogranum mesoprofundum gen. nov., sp. nov., a novel mesophilic, sulfate-reducing chemolithoautotroph isolated from a deep-sea hydrothermal vent chimney in the Suiyo Seamount.</title>
        <authorList>
            <person name="Hashimoto Y."/>
            <person name="Nakagawa S."/>
        </authorList>
    </citation>
    <scope>NUCLEOTIDE SEQUENCE</scope>
    <source>
        <strain evidence="2">KT2</strain>
    </source>
</reference>
<evidence type="ECO:0000259" key="1">
    <source>
        <dbReference type="Pfam" id="PF16363"/>
    </source>
</evidence>
<gene>
    <name evidence="2" type="ORF">DGMP_17070</name>
</gene>
<dbReference type="RefSeq" id="WP_268907533.1">
    <property type="nucleotide sequence ID" value="NZ_AP024086.1"/>
</dbReference>
<protein>
    <submittedName>
        <fullName evidence="2">Epimerase</fullName>
    </submittedName>
</protein>
<dbReference type="KEGG" id="dbk:DGMP_17070"/>
<evidence type="ECO:0000313" key="3">
    <source>
        <dbReference type="Proteomes" id="UP000826725"/>
    </source>
</evidence>
<sequence length="336" mass="37077">MLELPGKNCLVTGGAGFIGSHLVDKLLELGCNVRVLDNLVNGKKRNIEHHFLSSKFEFYHGSVVDPLDVARSMSDVDIVFHLACLGVRHSLQHPFENHKVNAEGTLLVLDAALKADVQRFIHCSSSEVYGSALFVPMPENHPTYPCTVYGAGKLAGEAYARAYFKTYGMTTTVIRPFNTYGPRSHHEGDAGEMIPKSIVRILNNEDVLVFGDGSQTRDFTFVEDTASGLIAAAGSDEMTGKTFNIGSNFEVSIKNIAEKLLEILKESKSTIKYIESRPGDVDRLYADSSNFMSVAKWKPETSFDDGLKMTVDFFRNHTKNPESLLADEVGTNWKTA</sequence>